<evidence type="ECO:0000259" key="11">
    <source>
        <dbReference type="PROSITE" id="PS50113"/>
    </source>
</evidence>
<dbReference type="Gene3D" id="3.30.565.10">
    <property type="entry name" value="Histidine kinase-like ATPase, C-terminal domain"/>
    <property type="match status" value="1"/>
</dbReference>
<dbReference type="PROSITE" id="PS50113">
    <property type="entry name" value="PAC"/>
    <property type="match status" value="1"/>
</dbReference>
<feature type="transmembrane region" description="Helical" evidence="9">
    <location>
        <begin position="6"/>
        <end position="22"/>
    </location>
</feature>
<dbReference type="SUPFAM" id="SSF47384">
    <property type="entry name" value="Homodimeric domain of signal transducing histidine kinase"/>
    <property type="match status" value="1"/>
</dbReference>
<evidence type="ECO:0000256" key="9">
    <source>
        <dbReference type="SAM" id="Phobius"/>
    </source>
</evidence>
<dbReference type="SMART" id="SM00388">
    <property type="entry name" value="HisKA"/>
    <property type="match status" value="1"/>
</dbReference>
<dbReference type="GO" id="GO:0016036">
    <property type="term" value="P:cellular response to phosphate starvation"/>
    <property type="evidence" value="ECO:0007669"/>
    <property type="project" value="TreeGrafter"/>
</dbReference>
<organism evidence="12 13">
    <name type="scientific">Candidatus Allocopromorpha excrementigallinarum</name>
    <dbReference type="NCBI Taxonomy" id="2840742"/>
    <lineage>
        <taxon>Bacteria</taxon>
        <taxon>Bacillati</taxon>
        <taxon>Bacillota</taxon>
        <taxon>Clostridia</taxon>
        <taxon>Eubacteriales</taxon>
        <taxon>Eubacteriaceae</taxon>
        <taxon>Eubacteriaceae incertae sedis</taxon>
        <taxon>Candidatus Allocopromorpha</taxon>
    </lineage>
</organism>
<dbReference type="CDD" id="cd00130">
    <property type="entry name" value="PAS"/>
    <property type="match status" value="1"/>
</dbReference>
<evidence type="ECO:0000256" key="3">
    <source>
        <dbReference type="ARBA" id="ARBA00012438"/>
    </source>
</evidence>
<evidence type="ECO:0000256" key="8">
    <source>
        <dbReference type="ARBA" id="ARBA00023136"/>
    </source>
</evidence>
<dbReference type="GO" id="GO:0004721">
    <property type="term" value="F:phosphoprotein phosphatase activity"/>
    <property type="evidence" value="ECO:0007669"/>
    <property type="project" value="TreeGrafter"/>
</dbReference>
<dbReference type="Pfam" id="PF00512">
    <property type="entry name" value="HisKA"/>
    <property type="match status" value="1"/>
</dbReference>
<evidence type="ECO:0000259" key="10">
    <source>
        <dbReference type="PROSITE" id="PS50109"/>
    </source>
</evidence>
<dbReference type="AlphaFoldDB" id="A0A9D1I0P3"/>
<feature type="domain" description="Histidine kinase" evidence="10">
    <location>
        <begin position="342"/>
        <end position="565"/>
    </location>
</feature>
<comment type="caution">
    <text evidence="12">The sequence shown here is derived from an EMBL/GenBank/DDBJ whole genome shotgun (WGS) entry which is preliminary data.</text>
</comment>
<keyword evidence="4" id="KW-0597">Phosphoprotein</keyword>
<dbReference type="EMBL" id="DVMP01000073">
    <property type="protein sequence ID" value="HIU25587.1"/>
    <property type="molecule type" value="Genomic_DNA"/>
</dbReference>
<dbReference type="InterPro" id="IPR000700">
    <property type="entry name" value="PAS-assoc_C"/>
</dbReference>
<keyword evidence="9" id="KW-1133">Transmembrane helix</keyword>
<dbReference type="Pfam" id="PF13426">
    <property type="entry name" value="PAS_9"/>
    <property type="match status" value="1"/>
</dbReference>
<dbReference type="InterPro" id="IPR035965">
    <property type="entry name" value="PAS-like_dom_sf"/>
</dbReference>
<dbReference type="EC" id="2.7.13.3" evidence="3"/>
<dbReference type="SUPFAM" id="SSF55874">
    <property type="entry name" value="ATPase domain of HSP90 chaperone/DNA topoisomerase II/histidine kinase"/>
    <property type="match status" value="1"/>
</dbReference>
<dbReference type="InterPro" id="IPR000014">
    <property type="entry name" value="PAS"/>
</dbReference>
<keyword evidence="9" id="KW-0812">Transmembrane</keyword>
<dbReference type="FunFam" id="3.30.565.10:FF:000006">
    <property type="entry name" value="Sensor histidine kinase WalK"/>
    <property type="match status" value="1"/>
</dbReference>
<evidence type="ECO:0000256" key="4">
    <source>
        <dbReference type="ARBA" id="ARBA00022553"/>
    </source>
</evidence>
<reference evidence="12" key="2">
    <citation type="journal article" date="2021" name="PeerJ">
        <title>Extensive microbial diversity within the chicken gut microbiome revealed by metagenomics and culture.</title>
        <authorList>
            <person name="Gilroy R."/>
            <person name="Ravi A."/>
            <person name="Getino M."/>
            <person name="Pursley I."/>
            <person name="Horton D.L."/>
            <person name="Alikhan N.F."/>
            <person name="Baker D."/>
            <person name="Gharbi K."/>
            <person name="Hall N."/>
            <person name="Watson M."/>
            <person name="Adriaenssens E.M."/>
            <person name="Foster-Nyarko E."/>
            <person name="Jarju S."/>
            <person name="Secka A."/>
            <person name="Antonio M."/>
            <person name="Oren A."/>
            <person name="Chaudhuri R.R."/>
            <person name="La Ragione R."/>
            <person name="Hildebrand F."/>
            <person name="Pallen M.J."/>
        </authorList>
    </citation>
    <scope>NUCLEOTIDE SEQUENCE</scope>
    <source>
        <strain evidence="12">ChiHcec3-6078</strain>
    </source>
</reference>
<feature type="transmembrane region" description="Helical" evidence="9">
    <location>
        <begin position="115"/>
        <end position="134"/>
    </location>
</feature>
<dbReference type="InterPro" id="IPR005467">
    <property type="entry name" value="His_kinase_dom"/>
</dbReference>
<dbReference type="GO" id="GO:0005886">
    <property type="term" value="C:plasma membrane"/>
    <property type="evidence" value="ECO:0007669"/>
    <property type="project" value="TreeGrafter"/>
</dbReference>
<keyword evidence="7" id="KW-0902">Two-component regulatory system</keyword>
<dbReference type="PANTHER" id="PTHR45453:SF1">
    <property type="entry name" value="PHOSPHATE REGULON SENSOR PROTEIN PHOR"/>
    <property type="match status" value="1"/>
</dbReference>
<evidence type="ECO:0000256" key="6">
    <source>
        <dbReference type="ARBA" id="ARBA00022777"/>
    </source>
</evidence>
<dbReference type="InterPro" id="IPR050351">
    <property type="entry name" value="BphY/WalK/GraS-like"/>
</dbReference>
<name>A0A9D1I0P3_9FIRM</name>
<keyword evidence="6" id="KW-0418">Kinase</keyword>
<sequence length="567" mass="65265">MDSVWITVFAALTLVVSTLYFYMFSRNKEKFMQFWGFSWIAYSCSLLCLLCYLNTHSDVFLELRKVIDMFNLIFLLFGSYSFMHVRIPDYWYRFSLYLILLALLCVVYDLDLLSFYLPISVYQLILTAFICYNISVRWNIPKGEKAISTAIFFMWGLSKSIMSIIELFTDITHNIYIIEILLSNVINFCILTIYIVYTRKESDLASDLYKTVVENSQNVIFLYKTSPYRAFEYISPSVEALTGFRPSQFYDNPAFYKNLVAGSFINELEDIFSGREKSKKEEHILEFTKKSGENFWGQLRISHITDSSGTAVEGTLWDITESKSAELEQIEATRSRNMLLSYISHELRSPITSIAGYLTAISDGTMNSEKEKKEALDIITSRTFTLKKLIDDLDQLTKLETRQFSFDFMVYNAAGAAASLIETNLGEIKSEGFKVNLDVNMSLLRNFYIIIDMDRINQVFSNLLTNAVKYSKHVKELDITFKIDDTVENFLVSVHDRGIGIDEQHISHVFDRFYRSGTGDNNEIEGRGLGLTLCKEIITAHQGNIYAESVYGKGSTFTFIIPLYKEA</sequence>
<evidence type="ECO:0000313" key="12">
    <source>
        <dbReference type="EMBL" id="HIU25587.1"/>
    </source>
</evidence>
<protein>
    <recommendedName>
        <fullName evidence="3">histidine kinase</fullName>
        <ecNumber evidence="3">2.7.13.3</ecNumber>
    </recommendedName>
</protein>
<feature type="transmembrane region" description="Helical" evidence="9">
    <location>
        <begin position="34"/>
        <end position="55"/>
    </location>
</feature>
<dbReference type="Pfam" id="PF02518">
    <property type="entry name" value="HATPase_c"/>
    <property type="match status" value="1"/>
</dbReference>
<comment type="subcellular location">
    <subcellularLocation>
        <location evidence="2">Membrane</location>
    </subcellularLocation>
</comment>
<dbReference type="GO" id="GO:0000155">
    <property type="term" value="F:phosphorelay sensor kinase activity"/>
    <property type="evidence" value="ECO:0007669"/>
    <property type="project" value="InterPro"/>
</dbReference>
<evidence type="ECO:0000256" key="5">
    <source>
        <dbReference type="ARBA" id="ARBA00022679"/>
    </source>
</evidence>
<evidence type="ECO:0000256" key="1">
    <source>
        <dbReference type="ARBA" id="ARBA00000085"/>
    </source>
</evidence>
<feature type="transmembrane region" description="Helical" evidence="9">
    <location>
        <begin position="67"/>
        <end position="83"/>
    </location>
</feature>
<dbReference type="InterPro" id="IPR003594">
    <property type="entry name" value="HATPase_dom"/>
</dbReference>
<proteinExistence type="predicted"/>
<feature type="transmembrane region" description="Helical" evidence="9">
    <location>
        <begin position="146"/>
        <end position="169"/>
    </location>
</feature>
<dbReference type="PANTHER" id="PTHR45453">
    <property type="entry name" value="PHOSPHATE REGULON SENSOR PROTEIN PHOR"/>
    <property type="match status" value="1"/>
</dbReference>
<dbReference type="NCBIfam" id="TIGR00229">
    <property type="entry name" value="sensory_box"/>
    <property type="match status" value="1"/>
</dbReference>
<dbReference type="SUPFAM" id="SSF55785">
    <property type="entry name" value="PYP-like sensor domain (PAS domain)"/>
    <property type="match status" value="1"/>
</dbReference>
<feature type="transmembrane region" description="Helical" evidence="9">
    <location>
        <begin position="175"/>
        <end position="197"/>
    </location>
</feature>
<feature type="transmembrane region" description="Helical" evidence="9">
    <location>
        <begin position="90"/>
        <end position="109"/>
    </location>
</feature>
<dbReference type="PRINTS" id="PR00344">
    <property type="entry name" value="BCTRLSENSOR"/>
</dbReference>
<keyword evidence="5" id="KW-0808">Transferase</keyword>
<keyword evidence="8 9" id="KW-0472">Membrane</keyword>
<dbReference type="Gene3D" id="1.10.287.130">
    <property type="match status" value="1"/>
</dbReference>
<accession>A0A9D1I0P3</accession>
<dbReference type="InterPro" id="IPR003661">
    <property type="entry name" value="HisK_dim/P_dom"/>
</dbReference>
<dbReference type="Proteomes" id="UP000824090">
    <property type="component" value="Unassembled WGS sequence"/>
</dbReference>
<gene>
    <name evidence="12" type="ORF">IAC50_03750</name>
</gene>
<comment type="catalytic activity">
    <reaction evidence="1">
        <text>ATP + protein L-histidine = ADP + protein N-phospho-L-histidine.</text>
        <dbReference type="EC" id="2.7.13.3"/>
    </reaction>
</comment>
<dbReference type="SMART" id="SM00387">
    <property type="entry name" value="HATPase_c"/>
    <property type="match status" value="1"/>
</dbReference>
<dbReference type="InterPro" id="IPR036890">
    <property type="entry name" value="HATPase_C_sf"/>
</dbReference>
<evidence type="ECO:0000256" key="7">
    <source>
        <dbReference type="ARBA" id="ARBA00023012"/>
    </source>
</evidence>
<dbReference type="InterPro" id="IPR004358">
    <property type="entry name" value="Sig_transdc_His_kin-like_C"/>
</dbReference>
<dbReference type="CDD" id="cd00082">
    <property type="entry name" value="HisKA"/>
    <property type="match status" value="1"/>
</dbReference>
<dbReference type="InterPro" id="IPR036097">
    <property type="entry name" value="HisK_dim/P_sf"/>
</dbReference>
<evidence type="ECO:0000313" key="13">
    <source>
        <dbReference type="Proteomes" id="UP000824090"/>
    </source>
</evidence>
<feature type="domain" description="PAC" evidence="11">
    <location>
        <begin position="278"/>
        <end position="331"/>
    </location>
</feature>
<dbReference type="Gene3D" id="3.30.450.20">
    <property type="entry name" value="PAS domain"/>
    <property type="match status" value="1"/>
</dbReference>
<reference evidence="12" key="1">
    <citation type="submission" date="2020-10" db="EMBL/GenBank/DDBJ databases">
        <authorList>
            <person name="Gilroy R."/>
        </authorList>
    </citation>
    <scope>NUCLEOTIDE SEQUENCE</scope>
    <source>
        <strain evidence="12">ChiHcec3-6078</strain>
    </source>
</reference>
<evidence type="ECO:0000256" key="2">
    <source>
        <dbReference type="ARBA" id="ARBA00004370"/>
    </source>
</evidence>
<dbReference type="PROSITE" id="PS50109">
    <property type="entry name" value="HIS_KIN"/>
    <property type="match status" value="1"/>
</dbReference>